<evidence type="ECO:0000313" key="3">
    <source>
        <dbReference type="EMBL" id="RLO13312.1"/>
    </source>
</evidence>
<sequence>MRYYLDSAYVPPTLKSDAYAKGKEALDYDRMMNPDTYSLDNYEDAGLAARKAIVAKAESDTLRTATTETLEEMLSMARANAVQYLLSSFAPSVRTAWDSYTSPSLLWTAILERHEVDNNVNDPTTLIAKINELKYSSSLGAHALFATLASLVKQCQRAMIPPDLASMTPQQVHDFYWEQFHSIYLCNAFVEESTIWKSLCKMQMQAKNAGKLCSLADLQRTIMEIIQVDLKHHQMLDQHGSADSTTRLQHLAAPAYPSSAPRLLHVPFKTTMLNITELPVVVTTTITTTAVVAAHPNALVILRETAVSRPAHQRPINPGATKTPTVEELVITAGAPPLQMAMHLGLHPGSVSTFSCSVSLASISCSSSIPCPSCISATPLHALYGSIAYQSPLVKITSTIQCFLGLPKSHFQHCSHNLDTFTAPVVYDNHCFLNQAASQLNQATSPLYFLSPSAAVFVRASFSSSSLSEHKMNSSVGISWHIPSPSDNDSDEPLAPPPLGKAESSGDEDRAFEENEGSFYHPTVQHMQPLVAKAFRQHVYDKSNNYHITPIKPPKTHYRIRAPRAPWAQDNTRTSPQDTAEEFFDPAAPPVAKLADAWRAGLVPTHDHFAFHVGLVDSSFSLKVSYDESSAPTVYKSDSCPQLSHDWIIDSGATASCTPHKSYFRLSKFRSCSMTLTVGDGGQLPILGYGPVDLTVLSRNITKGPDHHSEPHFLSLPFGLYCPNLKFNLLSVRHA</sequence>
<proteinExistence type="predicted"/>
<dbReference type="EMBL" id="QUTI01007259">
    <property type="protein sequence ID" value="RLO13312.1"/>
    <property type="molecule type" value="Genomic_DNA"/>
</dbReference>
<comment type="caution">
    <text evidence="3">The sequence shown here is derived from an EMBL/GenBank/DDBJ whole genome shotgun (WGS) entry which is preliminary data.</text>
</comment>
<reference evidence="3 4" key="1">
    <citation type="journal article" date="2018" name="J. Invertebr. Pathol.">
        <title>New genotyping method for the causative agent of crayfish plague (Aphanomyces astaci) based on whole genome data.</title>
        <authorList>
            <person name="Minardi D."/>
            <person name="Studholme D.J."/>
            <person name="van der Giezen M."/>
            <person name="Pretto T."/>
            <person name="Oidtmann B."/>
        </authorList>
    </citation>
    <scope>NUCLEOTIDE SEQUENCE [LARGE SCALE GENOMIC DNA]</scope>
    <source>
        <strain evidence="3 4">KB13</strain>
    </source>
</reference>
<dbReference type="Pfam" id="PF22936">
    <property type="entry name" value="Pol_BBD"/>
    <property type="match status" value="1"/>
</dbReference>
<gene>
    <name evidence="3" type="ORF">DYB28_012193</name>
</gene>
<evidence type="ECO:0000256" key="1">
    <source>
        <dbReference type="SAM" id="MobiDB-lite"/>
    </source>
</evidence>
<dbReference type="AlphaFoldDB" id="A0A9X8EC62"/>
<dbReference type="InterPro" id="IPR054722">
    <property type="entry name" value="PolX-like_BBD"/>
</dbReference>
<organism evidence="3 4">
    <name type="scientific">Aphanomyces astaci</name>
    <name type="common">Crayfish plague agent</name>
    <dbReference type="NCBI Taxonomy" id="112090"/>
    <lineage>
        <taxon>Eukaryota</taxon>
        <taxon>Sar</taxon>
        <taxon>Stramenopiles</taxon>
        <taxon>Oomycota</taxon>
        <taxon>Saprolegniomycetes</taxon>
        <taxon>Saprolegniales</taxon>
        <taxon>Verrucalvaceae</taxon>
        <taxon>Aphanomyces</taxon>
    </lineage>
</organism>
<evidence type="ECO:0000313" key="4">
    <source>
        <dbReference type="Proteomes" id="UP000275652"/>
    </source>
</evidence>
<feature type="non-terminal residue" evidence="3">
    <location>
        <position position="1"/>
    </location>
</feature>
<name>A0A9X8EC62_APHAT</name>
<feature type="region of interest" description="Disordered" evidence="1">
    <location>
        <begin position="479"/>
        <end position="512"/>
    </location>
</feature>
<accession>A0A9X8EC62</accession>
<dbReference type="Proteomes" id="UP000275652">
    <property type="component" value="Unassembled WGS sequence"/>
</dbReference>
<evidence type="ECO:0000259" key="2">
    <source>
        <dbReference type="Pfam" id="PF22936"/>
    </source>
</evidence>
<protein>
    <recommendedName>
        <fullName evidence="2">Retrovirus-related Pol polyprotein from transposon TNT 1-94-like beta-barrel domain-containing protein</fullName>
    </recommendedName>
</protein>
<feature type="domain" description="Retrovirus-related Pol polyprotein from transposon TNT 1-94-like beta-barrel" evidence="2">
    <location>
        <begin position="647"/>
        <end position="734"/>
    </location>
</feature>